<sequence length="227" mass="26200">MKQRREAFILNIAVLSLSLFLVVHFFFVVLHVGPLNPVSVSFKSVTDGYVGRFFQQNWHLFAPEPMTQNLKLYVRVKYKKQDSAKTVMSNWHDVTEPMIKTNQGTLFSPYNRMLRIGSGYIHQLYIGGKDDLTYKLMDKISEEEKDSKEINASLENDSKEVEGIIYRYASAFAKREFSEVELTEVQFMTSVSDAIPYSKRGDSLFKVKETNVVYDWKGVVKDVVKLP</sequence>
<keyword evidence="3" id="KW-1185">Reference proteome</keyword>
<accession>A0ABV5BBH5</accession>
<proteinExistence type="predicted"/>
<dbReference type="InterPro" id="IPR043857">
    <property type="entry name" value="DUF5819"/>
</dbReference>
<evidence type="ECO:0000313" key="3">
    <source>
        <dbReference type="Proteomes" id="UP001580407"/>
    </source>
</evidence>
<reference evidence="2 3" key="1">
    <citation type="submission" date="2024-09" db="EMBL/GenBank/DDBJ databases">
        <authorList>
            <person name="Ruan L."/>
        </authorList>
    </citation>
    <scope>NUCLEOTIDE SEQUENCE [LARGE SCALE GENOMIC DNA]</scope>
    <source>
        <strain evidence="2 3">D33</strain>
    </source>
</reference>
<comment type="caution">
    <text evidence="2">The sequence shown here is derived from an EMBL/GenBank/DDBJ whole genome shotgun (WGS) entry which is preliminary data.</text>
</comment>
<name>A0ABV5BBH5_9BACL</name>
<gene>
    <name evidence="2" type="ORF">ACE3NQ_19250</name>
</gene>
<organism evidence="2 3">
    <name type="scientific">Paenibacillus terreus</name>
    <dbReference type="NCBI Taxonomy" id="1387834"/>
    <lineage>
        <taxon>Bacteria</taxon>
        <taxon>Bacillati</taxon>
        <taxon>Bacillota</taxon>
        <taxon>Bacilli</taxon>
        <taxon>Bacillales</taxon>
        <taxon>Paenibacillaceae</taxon>
        <taxon>Paenibacillus</taxon>
    </lineage>
</organism>
<dbReference type="Proteomes" id="UP001580407">
    <property type="component" value="Unassembled WGS sequence"/>
</dbReference>
<dbReference type="EMBL" id="JBHILM010000022">
    <property type="protein sequence ID" value="MFB5683058.1"/>
    <property type="molecule type" value="Genomic_DNA"/>
</dbReference>
<keyword evidence="1" id="KW-0812">Transmembrane</keyword>
<feature type="transmembrane region" description="Helical" evidence="1">
    <location>
        <begin position="7"/>
        <end position="30"/>
    </location>
</feature>
<dbReference type="Pfam" id="PF19136">
    <property type="entry name" value="DUF5819"/>
    <property type="match status" value="1"/>
</dbReference>
<protein>
    <submittedName>
        <fullName evidence="2">DUF5819 family protein</fullName>
    </submittedName>
</protein>
<evidence type="ECO:0000256" key="1">
    <source>
        <dbReference type="SAM" id="Phobius"/>
    </source>
</evidence>
<evidence type="ECO:0000313" key="2">
    <source>
        <dbReference type="EMBL" id="MFB5683058.1"/>
    </source>
</evidence>
<dbReference type="RefSeq" id="WP_375526796.1">
    <property type="nucleotide sequence ID" value="NZ_JBHILM010000022.1"/>
</dbReference>
<keyword evidence="1" id="KW-1133">Transmembrane helix</keyword>
<keyword evidence="1" id="KW-0472">Membrane</keyword>